<dbReference type="PANTHER" id="PTHR47824">
    <property type="entry name" value="UBIQUITIN-LIKE DOMAIN-CONTAINING PROTEIN"/>
    <property type="match status" value="1"/>
</dbReference>
<reference evidence="2" key="1">
    <citation type="submission" date="2018-11" db="EMBL/GenBank/DDBJ databases">
        <authorList>
            <person name="Alioto T."/>
            <person name="Alioto T."/>
        </authorList>
    </citation>
    <scope>NUCLEOTIDE SEQUENCE</scope>
</reference>
<organism evidence="2 3">
    <name type="scientific">Mytilus galloprovincialis</name>
    <name type="common">Mediterranean mussel</name>
    <dbReference type="NCBI Taxonomy" id="29158"/>
    <lineage>
        <taxon>Eukaryota</taxon>
        <taxon>Metazoa</taxon>
        <taxon>Spiralia</taxon>
        <taxon>Lophotrochozoa</taxon>
        <taxon>Mollusca</taxon>
        <taxon>Bivalvia</taxon>
        <taxon>Autobranchia</taxon>
        <taxon>Pteriomorphia</taxon>
        <taxon>Mytilida</taxon>
        <taxon>Mytiloidea</taxon>
        <taxon>Mytilidae</taxon>
        <taxon>Mytilinae</taxon>
        <taxon>Mytilus</taxon>
    </lineage>
</organism>
<evidence type="ECO:0000313" key="3">
    <source>
        <dbReference type="Proteomes" id="UP000596742"/>
    </source>
</evidence>
<dbReference type="EMBL" id="UYJE01007775">
    <property type="protein sequence ID" value="VDI57867.1"/>
    <property type="molecule type" value="Genomic_DNA"/>
</dbReference>
<dbReference type="Proteomes" id="UP000596742">
    <property type="component" value="Unassembled WGS sequence"/>
</dbReference>
<proteinExistence type="predicted"/>
<dbReference type="SUPFAM" id="SSF54236">
    <property type="entry name" value="Ubiquitin-like"/>
    <property type="match status" value="2"/>
</dbReference>
<evidence type="ECO:0000259" key="1">
    <source>
        <dbReference type="PROSITE" id="PS50053"/>
    </source>
</evidence>
<dbReference type="OrthoDB" id="1894077at2759"/>
<dbReference type="CDD" id="cd17039">
    <property type="entry name" value="Ubl_ubiquitin_like"/>
    <property type="match status" value="1"/>
</dbReference>
<comment type="caution">
    <text evidence="2">The sequence shown here is derived from an EMBL/GenBank/DDBJ whole genome shotgun (WGS) entry which is preliminary data.</text>
</comment>
<protein>
    <recommendedName>
        <fullName evidence="1">Ubiquitin-like domain-containing protein</fullName>
    </recommendedName>
</protein>
<keyword evidence="3" id="KW-1185">Reference proteome</keyword>
<dbReference type="PROSITE" id="PS50053">
    <property type="entry name" value="UBIQUITIN_2"/>
    <property type="match status" value="2"/>
</dbReference>
<dbReference type="PANTHER" id="PTHR47824:SF3">
    <property type="entry name" value="UBIQUITIN-LIKE DOMAIN-CONTAINING PROTEIN"/>
    <property type="match status" value="1"/>
</dbReference>
<feature type="domain" description="Ubiquitin-like" evidence="1">
    <location>
        <begin position="74"/>
        <end position="144"/>
    </location>
</feature>
<gene>
    <name evidence="2" type="ORF">MGAL_10B081335</name>
</gene>
<dbReference type="SMART" id="SM00213">
    <property type="entry name" value="UBQ"/>
    <property type="match status" value="2"/>
</dbReference>
<dbReference type="InterPro" id="IPR029071">
    <property type="entry name" value="Ubiquitin-like_domsf"/>
</dbReference>
<dbReference type="Gene3D" id="3.10.20.90">
    <property type="entry name" value="Phosphatidylinositol 3-kinase Catalytic Subunit, Chain A, domain 1"/>
    <property type="match status" value="2"/>
</dbReference>
<dbReference type="InterPro" id="IPR000626">
    <property type="entry name" value="Ubiquitin-like_dom"/>
</dbReference>
<accession>A0A8B6G2S9</accession>
<name>A0A8B6G2S9_MYTGA</name>
<dbReference type="AlphaFoldDB" id="A0A8B6G2S9"/>
<feature type="domain" description="Ubiquitin-like" evidence="1">
    <location>
        <begin position="1"/>
        <end position="66"/>
    </location>
</feature>
<dbReference type="Pfam" id="PF00240">
    <property type="entry name" value="ubiquitin"/>
    <property type="match status" value="2"/>
</dbReference>
<evidence type="ECO:0000313" key="2">
    <source>
        <dbReference type="EMBL" id="VDI57867.1"/>
    </source>
</evidence>
<sequence>MYFKVKHQMCSLNIASCESIRRVSQEIADSESILSFKVRIVHQGKVLDKNKTFDDYGIQADTILEVDFLSDREVTLYVNIKQKNKLLTLTLQNTCTLNDIKRAVKTAEGIDDSRQVLSYAGHTYSVGSTAMFQTDIKDGSILDLEICRDSEPKFFSESDYSVETVKWYVNELVSNFQLFPEKPLDIVFSFNISEIETFQLDKMKFEIEELCERLLAGFPSIRYSFLLHGTSGANKNVLFSREDFTTDIKKLQHFVKSSMKAINSYPIKSRWILHEVQRLSWNENSTKVLIIIGDCEPKPESLQEIDWQVELDMLNRMGVNTFCALDDRFTGSVVEDFYPQLCKKTKGFLIKKGYLLPSIHYLLTNHKKYYRELQGSQDRCIEKINKMNVCEVDENNNSEHVISKNNNSEHVISKNNNSERFISKNNNSERFISKNNTINVDNNSPQYRYYSEDKKFFSQSTKDFEKKKRRKMKSNIWKCFCGRS</sequence>